<evidence type="ECO:0000313" key="3">
    <source>
        <dbReference type="Proteomes" id="UP000204584"/>
    </source>
</evidence>
<protein>
    <submittedName>
        <fullName evidence="2">Ankyrin repeat domain containing protein</fullName>
    </submittedName>
</protein>
<dbReference type="PANTHER" id="PTHR46586">
    <property type="entry name" value="ANKYRIN REPEAT-CONTAINING PROTEIN"/>
    <property type="match status" value="1"/>
</dbReference>
<dbReference type="Gene3D" id="1.25.40.20">
    <property type="entry name" value="Ankyrin repeat-containing domain"/>
    <property type="match status" value="3"/>
</dbReference>
<reference evidence="2 3" key="1">
    <citation type="journal article" date="2013" name="Science">
        <title>Pandoraviruses: amoeba viruses with genomes up to 2.5 Mb reaching that of parasitic eukaryotes.</title>
        <authorList>
            <person name="Philippe N."/>
            <person name="Legendre M."/>
            <person name="Doutre G."/>
            <person name="Coute Y."/>
            <person name="Poirot O."/>
            <person name="Lescot M."/>
            <person name="Arslan D."/>
            <person name="Seltzer V."/>
            <person name="Bertaux L."/>
            <person name="Bruley C."/>
            <person name="Garin J."/>
            <person name="Claverie J.M."/>
            <person name="Abergel C."/>
        </authorList>
    </citation>
    <scope>NUCLEOTIDE SEQUENCE [LARGE SCALE GENOMIC DNA]</scope>
</reference>
<dbReference type="PANTHER" id="PTHR46586:SF3">
    <property type="entry name" value="ANKYRIN REPEAT-CONTAINING PROTEIN"/>
    <property type="match status" value="1"/>
</dbReference>
<proteinExistence type="predicted"/>
<dbReference type="KEGG" id="vg:16605814"/>
<keyword evidence="3" id="KW-1185">Reference proteome</keyword>
<dbReference type="Proteomes" id="UP000204584">
    <property type="component" value="Segment"/>
</dbReference>
<sequence length="762" mass="81528">MKQPRGPLTSLCDLPPEIINGITSLLGDVDFCACVSASRLWRAHSPADYARRIVASRAWSVPSDLLAAGNTMAVRGLVALGRMDLSDHAAAPCLAAYRGHFRLLVALHEMDAPGFDRNVMDCAVDGGHLDIVVFLQHHRQEGCTTYAMNRAAARGRLDIVDFLHRHRTEGCTRRAIDYAAANGHLDVVIYLCERRTEGCSVGAVNRAAANGHRDIVAYLLCNRTEGSTAVALAAAAANGDVPMLHALTDDCPVRQPGDRRAMDAAAANGHLGAVAYLDERRSEGCTGRAIADAADAGHFNVVLFLLDRRPAVDSVDGLQRAADAALAHGRLDVYDRIAAQMLVPYTPSAKAFVGAARSGHVATLRMLHRDHQPLFDQHAGDTIAAAVAGGHVDAYSFCIETTSAQSPLRHRVHESHILDGAVAAIASGHNAMVAHTAWALCGARESCVCEALEIAAAAGNLTTIELVLRYKNCYCTSTRPRVAGAAAAAGHVGVVAWLINKALNSMSRGDVAEASIRSAAAAGRNDVLDWLARRVGCDPRVWQRARPVDAALVGGHVSTLRLLRDPAFGRRTGYHRGDSFPHSGADADDNKSSAPPAPSLSAWLRAAHTGHLGAMRHLHAEGARPDVCSGVMSEAIKGGHLDVVKFVYRTMPERHPQLAIKEADRHQQHAIATWLTEAIRCGAYRPTPPPSPWPWLSTPPTVLALWSRRATGKTAMMRDMLRIMDAMRDDPSVNVPPRPPPDDAEPPSGIACDMSGPMGEPD</sequence>
<dbReference type="InterPro" id="IPR002110">
    <property type="entry name" value="Ankyrin_rpt"/>
</dbReference>
<accession>S4W0W4</accession>
<gene>
    <name evidence="2" type="ORF">psal_cds_365</name>
</gene>
<organism evidence="2 3">
    <name type="scientific">Pandoravirus salinus</name>
    <dbReference type="NCBI Taxonomy" id="1349410"/>
    <lineage>
        <taxon>Viruses</taxon>
        <taxon>Pandoravirus</taxon>
    </lineage>
</organism>
<dbReference type="InterPro" id="IPR052050">
    <property type="entry name" value="SecEffector_AnkRepeat"/>
</dbReference>
<name>S4W0W4_9VIRU</name>
<feature type="region of interest" description="Disordered" evidence="1">
    <location>
        <begin position="729"/>
        <end position="762"/>
    </location>
</feature>
<dbReference type="RefSeq" id="YP_008437095.1">
    <property type="nucleotide sequence ID" value="NC_022098.1"/>
</dbReference>
<evidence type="ECO:0000313" key="2">
    <source>
        <dbReference type="EMBL" id="AGO84027.1"/>
    </source>
</evidence>
<dbReference type="InterPro" id="IPR036047">
    <property type="entry name" value="F-box-like_dom_sf"/>
</dbReference>
<dbReference type="SUPFAM" id="SSF48403">
    <property type="entry name" value="Ankyrin repeat"/>
    <property type="match status" value="3"/>
</dbReference>
<feature type="region of interest" description="Disordered" evidence="1">
    <location>
        <begin position="573"/>
        <end position="599"/>
    </location>
</feature>
<dbReference type="GeneID" id="16605814"/>
<dbReference type="Pfam" id="PF12796">
    <property type="entry name" value="Ank_2"/>
    <property type="match status" value="1"/>
</dbReference>
<dbReference type="InterPro" id="IPR036770">
    <property type="entry name" value="Ankyrin_rpt-contain_sf"/>
</dbReference>
<dbReference type="SUPFAM" id="SSF81383">
    <property type="entry name" value="F-box domain"/>
    <property type="match status" value="1"/>
</dbReference>
<dbReference type="EMBL" id="KC977571">
    <property type="protein sequence ID" value="AGO84027.1"/>
    <property type="molecule type" value="Genomic_DNA"/>
</dbReference>
<evidence type="ECO:0000256" key="1">
    <source>
        <dbReference type="SAM" id="MobiDB-lite"/>
    </source>
</evidence>